<evidence type="ECO:0000256" key="12">
    <source>
        <dbReference type="PROSITE-ProRule" id="PRU00169"/>
    </source>
</evidence>
<evidence type="ECO:0000256" key="10">
    <source>
        <dbReference type="ARBA" id="ARBA00023012"/>
    </source>
</evidence>
<keyword evidence="6" id="KW-0808">Transferase</keyword>
<keyword evidence="4" id="KW-1003">Cell membrane</keyword>
<feature type="domain" description="Histidine kinase" evidence="15">
    <location>
        <begin position="644"/>
        <end position="862"/>
    </location>
</feature>
<dbReference type="PROSITE" id="PS50109">
    <property type="entry name" value="HIS_KIN"/>
    <property type="match status" value="2"/>
</dbReference>
<dbReference type="GO" id="GO:0000155">
    <property type="term" value="F:phosphorelay sensor kinase activity"/>
    <property type="evidence" value="ECO:0007669"/>
    <property type="project" value="InterPro"/>
</dbReference>
<keyword evidence="10" id="KW-0902">Two-component regulatory system</keyword>
<dbReference type="CDD" id="cd00082">
    <property type="entry name" value="HisKA"/>
    <property type="match status" value="2"/>
</dbReference>
<dbReference type="Pfam" id="PF00512">
    <property type="entry name" value="HisKA"/>
    <property type="match status" value="2"/>
</dbReference>
<evidence type="ECO:0000256" key="7">
    <source>
        <dbReference type="ARBA" id="ARBA00022741"/>
    </source>
</evidence>
<evidence type="ECO:0000256" key="9">
    <source>
        <dbReference type="ARBA" id="ARBA00022840"/>
    </source>
</evidence>
<keyword evidence="9" id="KW-0067">ATP-binding</keyword>
<accession>A0A7C3PFZ5</accession>
<evidence type="ECO:0000256" key="13">
    <source>
        <dbReference type="SAM" id="Coils"/>
    </source>
</evidence>
<evidence type="ECO:0000313" key="17">
    <source>
        <dbReference type="EMBL" id="HFN00253.1"/>
    </source>
</evidence>
<keyword evidence="8" id="KW-0418">Kinase</keyword>
<reference evidence="17" key="1">
    <citation type="journal article" date="2020" name="mSystems">
        <title>Genome- and Community-Level Interaction Insights into Carbon Utilization and Element Cycling Functions of Hydrothermarchaeota in Hydrothermal Sediment.</title>
        <authorList>
            <person name="Zhou Z."/>
            <person name="Liu Y."/>
            <person name="Xu W."/>
            <person name="Pan J."/>
            <person name="Luo Z.H."/>
            <person name="Li M."/>
        </authorList>
    </citation>
    <scope>NUCLEOTIDE SEQUENCE [LARGE SCALE GENOMIC DNA]</scope>
    <source>
        <strain evidence="17">SpSt-418</strain>
    </source>
</reference>
<dbReference type="InterPro" id="IPR036097">
    <property type="entry name" value="HisK_dim/P_sf"/>
</dbReference>
<dbReference type="SMART" id="SM00388">
    <property type="entry name" value="HisKA"/>
    <property type="match status" value="2"/>
</dbReference>
<dbReference type="InterPro" id="IPR001789">
    <property type="entry name" value="Sig_transdc_resp-reg_receiver"/>
</dbReference>
<feature type="coiled-coil region" evidence="13">
    <location>
        <begin position="589"/>
        <end position="644"/>
    </location>
</feature>
<dbReference type="InterPro" id="IPR004358">
    <property type="entry name" value="Sig_transdc_His_kin-like_C"/>
</dbReference>
<dbReference type="Pfam" id="PF02518">
    <property type="entry name" value="HATPase_c"/>
    <property type="match status" value="2"/>
</dbReference>
<evidence type="ECO:0000256" key="14">
    <source>
        <dbReference type="SAM" id="Phobius"/>
    </source>
</evidence>
<dbReference type="InterPro" id="IPR005467">
    <property type="entry name" value="His_kinase_dom"/>
</dbReference>
<dbReference type="InterPro" id="IPR003594">
    <property type="entry name" value="HATPase_dom"/>
</dbReference>
<dbReference type="SUPFAM" id="SSF47384">
    <property type="entry name" value="Homodimeric domain of signal transducing histidine kinase"/>
    <property type="match status" value="2"/>
</dbReference>
<dbReference type="FunFam" id="1.10.287.130:FF:000045">
    <property type="entry name" value="Two-component system sensor histidine kinase/response regulator"/>
    <property type="match status" value="1"/>
</dbReference>
<dbReference type="CDD" id="cd16922">
    <property type="entry name" value="HATPase_EvgS-ArcB-TorS-like"/>
    <property type="match status" value="1"/>
</dbReference>
<gene>
    <name evidence="17" type="ORF">ENR64_21415</name>
</gene>
<comment type="subcellular location">
    <subcellularLocation>
        <location evidence="2">Cell membrane</location>
    </subcellularLocation>
</comment>
<dbReference type="PRINTS" id="PR00344">
    <property type="entry name" value="BCTRLSENSOR"/>
</dbReference>
<keyword evidence="14" id="KW-0812">Transmembrane</keyword>
<sequence>MIGVNRNNLSYGAALLVVALALLLVFPEWWNSLSAVNGFIPHGHCYLWKPGLVWLHVISDSLIALAYVAISGTLAYLVYKTRQEIPFHWMFLAFGSFIVACASTHFMDVWTLWHPTYWLSGALKVVTAIASVTTAIILPFLVPQALALVESAKLSEERRSHLETANHKLEALNEQLKQVDQLKTQFFANVSHELRTPLALILGPVEKLLNDRDLSQDHHRDLEIVDRNARLLLKQVNDLLDVSKLEAGRMAVNYAQVDLAQLVRLTAANFDGLAQEKSITLTIDAPASLSAQIDAAKVQRILLNLISNAFKFTPDGGTIRCMLKTAQAETTSTDGVSTRSQTQGDRVIFSVQDSGPGVPVELRETIFERFSQGEGGTTRRFGGTGLGLAIAKEFVELQGGTIGVSDALEGGAQFTVELPLMAPLSAAVTTPAVALEQREDMANLMVEELRTVRQADYPQQEQITAKPLVLVVEDNPEMNQFITTTLAMEYCTATATNGQEGLEQAIALQPDLILSDVMMPYLSGAQLVQQLRMHPELDMTPVVMLTAKADDELRVQLLRQGAQDYLMKPFSVEELKARVGNLVAIKRVRDLLQQELASQNHDLEALVEEVSLRRRELQIALNALQRQAEELEQANRLKDEFLAIVSHELRTPLNSILGWADALRTRRFDDATTARALETISRNARLQTQLIENLLDISRLLRGKLLLNKYPVDLKPVIEAAIQTAQPEADAKSIRLDSYLDATVGQIAGDGDRLRQVVENLLSNAIKFTSESGQVEIRLEQQNGEVKIQVSDTGQGIRADVLPHIFDYFRQADSSNTRKYGGLGLGLAIVRQLVELHGGDIQVESQGEGQGATFTVILPVLATSTPPVYFH</sequence>
<dbReference type="Gene3D" id="3.30.565.10">
    <property type="entry name" value="Histidine kinase-like ATPase, C-terminal domain"/>
    <property type="match status" value="2"/>
</dbReference>
<dbReference type="FunFam" id="3.30.565.10:FF:000023">
    <property type="entry name" value="PAS domain-containing sensor histidine kinase"/>
    <property type="match status" value="1"/>
</dbReference>
<keyword evidence="5 12" id="KW-0597">Phosphoprotein</keyword>
<evidence type="ECO:0000256" key="4">
    <source>
        <dbReference type="ARBA" id="ARBA00022475"/>
    </source>
</evidence>
<feature type="coiled-coil region" evidence="13">
    <location>
        <begin position="155"/>
        <end position="182"/>
    </location>
</feature>
<dbReference type="InterPro" id="IPR036890">
    <property type="entry name" value="HATPase_C_sf"/>
</dbReference>
<name>A0A7C3PFZ5_9CYAN</name>
<dbReference type="GO" id="GO:0005886">
    <property type="term" value="C:plasma membrane"/>
    <property type="evidence" value="ECO:0007669"/>
    <property type="project" value="UniProtKB-SubCell"/>
</dbReference>
<protein>
    <recommendedName>
        <fullName evidence="3">histidine kinase</fullName>
        <ecNumber evidence="3">2.7.13.3</ecNumber>
    </recommendedName>
</protein>
<feature type="transmembrane region" description="Helical" evidence="14">
    <location>
        <begin position="91"/>
        <end position="113"/>
    </location>
</feature>
<feature type="modified residue" description="4-aspartylphosphate" evidence="12">
    <location>
        <position position="516"/>
    </location>
</feature>
<evidence type="ECO:0000256" key="11">
    <source>
        <dbReference type="ARBA" id="ARBA00023136"/>
    </source>
</evidence>
<dbReference type="PROSITE" id="PS50110">
    <property type="entry name" value="RESPONSE_REGULATORY"/>
    <property type="match status" value="1"/>
</dbReference>
<feature type="domain" description="Response regulatory" evidence="16">
    <location>
        <begin position="468"/>
        <end position="583"/>
    </location>
</feature>
<dbReference type="GO" id="GO:0005524">
    <property type="term" value="F:ATP binding"/>
    <property type="evidence" value="ECO:0007669"/>
    <property type="project" value="UniProtKB-KW"/>
</dbReference>
<dbReference type="InterPro" id="IPR058544">
    <property type="entry name" value="ETR1_N"/>
</dbReference>
<dbReference type="Pfam" id="PF00072">
    <property type="entry name" value="Response_reg"/>
    <property type="match status" value="1"/>
</dbReference>
<evidence type="ECO:0000259" key="15">
    <source>
        <dbReference type="PROSITE" id="PS50109"/>
    </source>
</evidence>
<feature type="transmembrane region" description="Helical" evidence="14">
    <location>
        <begin position="58"/>
        <end position="79"/>
    </location>
</feature>
<dbReference type="EC" id="2.7.13.3" evidence="3"/>
<evidence type="ECO:0000256" key="5">
    <source>
        <dbReference type="ARBA" id="ARBA00022553"/>
    </source>
</evidence>
<dbReference type="InterPro" id="IPR003661">
    <property type="entry name" value="HisK_dim/P_dom"/>
</dbReference>
<dbReference type="EMBL" id="DSRU01000309">
    <property type="protein sequence ID" value="HFN00253.1"/>
    <property type="molecule type" value="Genomic_DNA"/>
</dbReference>
<dbReference type="PANTHER" id="PTHR43547">
    <property type="entry name" value="TWO-COMPONENT HISTIDINE KINASE"/>
    <property type="match status" value="1"/>
</dbReference>
<proteinExistence type="predicted"/>
<dbReference type="SUPFAM" id="SSF55874">
    <property type="entry name" value="ATPase domain of HSP90 chaperone/DNA topoisomerase II/histidine kinase"/>
    <property type="match status" value="2"/>
</dbReference>
<keyword evidence="7" id="KW-0547">Nucleotide-binding</keyword>
<dbReference type="InterPro" id="IPR011006">
    <property type="entry name" value="CheY-like_superfamily"/>
</dbReference>
<dbReference type="SMART" id="SM00387">
    <property type="entry name" value="HATPase_c"/>
    <property type="match status" value="2"/>
</dbReference>
<dbReference type="PANTHER" id="PTHR43547:SF2">
    <property type="entry name" value="HYBRID SIGNAL TRANSDUCTION HISTIDINE KINASE C"/>
    <property type="match status" value="1"/>
</dbReference>
<dbReference type="AlphaFoldDB" id="A0A7C3PFZ5"/>
<evidence type="ECO:0000256" key="8">
    <source>
        <dbReference type="ARBA" id="ARBA00022777"/>
    </source>
</evidence>
<evidence type="ECO:0000256" key="2">
    <source>
        <dbReference type="ARBA" id="ARBA00004236"/>
    </source>
</evidence>
<comment type="caution">
    <text evidence="17">The sequence shown here is derived from an EMBL/GenBank/DDBJ whole genome shotgun (WGS) entry which is preliminary data.</text>
</comment>
<comment type="catalytic activity">
    <reaction evidence="1">
        <text>ATP + protein L-histidine = ADP + protein N-phospho-L-histidine.</text>
        <dbReference type="EC" id="2.7.13.3"/>
    </reaction>
</comment>
<dbReference type="SMART" id="SM00448">
    <property type="entry name" value="REC"/>
    <property type="match status" value="1"/>
</dbReference>
<evidence type="ECO:0000256" key="3">
    <source>
        <dbReference type="ARBA" id="ARBA00012438"/>
    </source>
</evidence>
<keyword evidence="13" id="KW-0175">Coiled coil</keyword>
<feature type="domain" description="Histidine kinase" evidence="15">
    <location>
        <begin position="189"/>
        <end position="422"/>
    </location>
</feature>
<evidence type="ECO:0000256" key="1">
    <source>
        <dbReference type="ARBA" id="ARBA00000085"/>
    </source>
</evidence>
<evidence type="ECO:0000256" key="6">
    <source>
        <dbReference type="ARBA" id="ARBA00022679"/>
    </source>
</evidence>
<evidence type="ECO:0000259" key="16">
    <source>
        <dbReference type="PROSITE" id="PS50110"/>
    </source>
</evidence>
<dbReference type="Gene3D" id="3.40.50.2300">
    <property type="match status" value="1"/>
</dbReference>
<keyword evidence="14" id="KW-1133">Transmembrane helix</keyword>
<dbReference type="FunFam" id="3.30.565.10:FF:000006">
    <property type="entry name" value="Sensor histidine kinase WalK"/>
    <property type="match status" value="1"/>
</dbReference>
<dbReference type="Gene3D" id="1.10.287.130">
    <property type="match status" value="2"/>
</dbReference>
<dbReference type="Pfam" id="PF25487">
    <property type="entry name" value="ETR1_N"/>
    <property type="match status" value="1"/>
</dbReference>
<dbReference type="SUPFAM" id="SSF52172">
    <property type="entry name" value="CheY-like"/>
    <property type="match status" value="1"/>
</dbReference>
<organism evidence="17">
    <name type="scientific">Oscillatoriales cyanobacterium SpSt-418</name>
    <dbReference type="NCBI Taxonomy" id="2282169"/>
    <lineage>
        <taxon>Bacteria</taxon>
        <taxon>Bacillati</taxon>
        <taxon>Cyanobacteriota</taxon>
        <taxon>Cyanophyceae</taxon>
        <taxon>Oscillatoriophycideae</taxon>
        <taxon>Oscillatoriales</taxon>
    </lineage>
</organism>
<keyword evidence="11 14" id="KW-0472">Membrane</keyword>